<sequence length="20" mass="2328">MNRKSGNVIRNKLTREILGK</sequence>
<name>A0A0K9P8Z7_ZOSMR</name>
<keyword evidence="3" id="KW-1185">Reference proteome</keyword>
<protein>
    <submittedName>
        <fullName evidence="2">Uncharacterized protein</fullName>
    </submittedName>
</protein>
<organism evidence="2 3">
    <name type="scientific">Zostera marina</name>
    <name type="common">Eelgrass</name>
    <dbReference type="NCBI Taxonomy" id="29655"/>
    <lineage>
        <taxon>Eukaryota</taxon>
        <taxon>Viridiplantae</taxon>
        <taxon>Streptophyta</taxon>
        <taxon>Embryophyta</taxon>
        <taxon>Tracheophyta</taxon>
        <taxon>Spermatophyta</taxon>
        <taxon>Magnoliopsida</taxon>
        <taxon>Liliopsida</taxon>
        <taxon>Zosteraceae</taxon>
        <taxon>Zostera</taxon>
    </lineage>
</organism>
<evidence type="ECO:0000256" key="1">
    <source>
        <dbReference type="SAM" id="MobiDB-lite"/>
    </source>
</evidence>
<evidence type="ECO:0000313" key="3">
    <source>
        <dbReference type="Proteomes" id="UP000036987"/>
    </source>
</evidence>
<reference evidence="3" key="1">
    <citation type="journal article" date="2016" name="Nature">
        <title>The genome of the seagrass Zostera marina reveals angiosperm adaptation to the sea.</title>
        <authorList>
            <person name="Olsen J.L."/>
            <person name="Rouze P."/>
            <person name="Verhelst B."/>
            <person name="Lin Y.-C."/>
            <person name="Bayer T."/>
            <person name="Collen J."/>
            <person name="Dattolo E."/>
            <person name="De Paoli E."/>
            <person name="Dittami S."/>
            <person name="Maumus F."/>
            <person name="Michel G."/>
            <person name="Kersting A."/>
            <person name="Lauritano C."/>
            <person name="Lohaus R."/>
            <person name="Toepel M."/>
            <person name="Tonon T."/>
            <person name="Vanneste K."/>
            <person name="Amirebrahimi M."/>
            <person name="Brakel J."/>
            <person name="Bostroem C."/>
            <person name="Chovatia M."/>
            <person name="Grimwood J."/>
            <person name="Jenkins J.W."/>
            <person name="Jueterbock A."/>
            <person name="Mraz A."/>
            <person name="Stam W.T."/>
            <person name="Tice H."/>
            <person name="Bornberg-Bauer E."/>
            <person name="Green P.J."/>
            <person name="Pearson G.A."/>
            <person name="Procaccini G."/>
            <person name="Duarte C.M."/>
            <person name="Schmutz J."/>
            <person name="Reusch T.B.H."/>
            <person name="Van de Peer Y."/>
        </authorList>
    </citation>
    <scope>NUCLEOTIDE SEQUENCE [LARGE SCALE GENOMIC DNA]</scope>
    <source>
        <strain evidence="3">cv. Finnish</strain>
    </source>
</reference>
<comment type="caution">
    <text evidence="2">The sequence shown here is derived from an EMBL/GenBank/DDBJ whole genome shotgun (WGS) entry which is preliminary data.</text>
</comment>
<feature type="region of interest" description="Disordered" evidence="1">
    <location>
        <begin position="1"/>
        <end position="20"/>
    </location>
</feature>
<dbReference type="EMBL" id="LFYR01001032">
    <property type="protein sequence ID" value="KMZ65464.1"/>
    <property type="molecule type" value="Genomic_DNA"/>
</dbReference>
<proteinExistence type="predicted"/>
<evidence type="ECO:0000313" key="2">
    <source>
        <dbReference type="EMBL" id="KMZ65464.1"/>
    </source>
</evidence>
<dbReference type="AlphaFoldDB" id="A0A0K9P8Z7"/>
<gene>
    <name evidence="2" type="ORF">ZOSMA_31G00490</name>
</gene>
<dbReference type="Proteomes" id="UP000036987">
    <property type="component" value="Unassembled WGS sequence"/>
</dbReference>
<accession>A0A0K9P8Z7</accession>